<feature type="chain" id="PRO_5003683749" evidence="1">
    <location>
        <begin position="22"/>
        <end position="298"/>
    </location>
</feature>
<dbReference type="HOGENOM" id="CLU_932672_0_0_10"/>
<evidence type="ECO:0000256" key="1">
    <source>
        <dbReference type="SAM" id="SignalP"/>
    </source>
</evidence>
<dbReference type="OrthoDB" id="1396884at2"/>
<dbReference type="AlphaFoldDB" id="I3YXG8"/>
<proteinExistence type="predicted"/>
<organism evidence="2 3">
    <name type="scientific">Aequorivita sublithincola (strain DSM 14238 / LMG 21431 / ACAM 643 / 9-3)</name>
    <dbReference type="NCBI Taxonomy" id="746697"/>
    <lineage>
        <taxon>Bacteria</taxon>
        <taxon>Pseudomonadati</taxon>
        <taxon>Bacteroidota</taxon>
        <taxon>Flavobacteriia</taxon>
        <taxon>Flavobacteriales</taxon>
        <taxon>Flavobacteriaceae</taxon>
        <taxon>Aequorivita</taxon>
    </lineage>
</organism>
<feature type="signal peptide" evidence="1">
    <location>
        <begin position="1"/>
        <end position="21"/>
    </location>
</feature>
<keyword evidence="1" id="KW-0732">Signal</keyword>
<evidence type="ECO:0000313" key="2">
    <source>
        <dbReference type="EMBL" id="AFL81686.1"/>
    </source>
</evidence>
<gene>
    <name evidence="2" type="ordered locus">Aeqsu_2226</name>
</gene>
<dbReference type="eggNOG" id="ENOG5033Y8I">
    <property type="taxonomic scope" value="Bacteria"/>
</dbReference>
<dbReference type="PATRIC" id="fig|746697.3.peg.2267"/>
<sequence>MNMILKFIGYFSFSVSYSLMAQVGVNTDNPQTMLDINGNLSLNASTLSLNDGSNAVVGGNYTFFNISGPVNNFEINTIQPLTDVDGQIITLVNTTSNSMILVDNDGAGTNSIYCSNGSDLVLIGIYSTVTLQYNKTLERWTVLRHVDGERAGQGMIYNNSGKTDISTNSNNFSDMGSDMSITFIPRSTIVYVNISISGSMAAPVNADSQGYADFMLRKTVGIINTDVTGFTTIATDIDYGVLLTPWYARLAMYPVTVTPGESTTLKIRWRRGGNNPNRLDCAPTSLPNNSHRSITIFD</sequence>
<dbReference type="RefSeq" id="WP_014782939.1">
    <property type="nucleotide sequence ID" value="NC_018013.1"/>
</dbReference>
<dbReference type="STRING" id="746697.Aeqsu_2226"/>
<keyword evidence="3" id="KW-1185">Reference proteome</keyword>
<dbReference type="KEGG" id="asl:Aeqsu_2226"/>
<accession>I3YXG8</accession>
<evidence type="ECO:0000313" key="3">
    <source>
        <dbReference type="Proteomes" id="UP000006049"/>
    </source>
</evidence>
<protein>
    <submittedName>
        <fullName evidence="2">Uncharacterized protein</fullName>
    </submittedName>
</protein>
<dbReference type="EMBL" id="CP003280">
    <property type="protein sequence ID" value="AFL81686.1"/>
    <property type="molecule type" value="Genomic_DNA"/>
</dbReference>
<dbReference type="Proteomes" id="UP000006049">
    <property type="component" value="Chromosome"/>
</dbReference>
<reference evidence="2 3" key="1">
    <citation type="submission" date="2012-06" db="EMBL/GenBank/DDBJ databases">
        <title>The complete genome of Aequorivita sublithincola DSM 14238.</title>
        <authorList>
            <consortium name="US DOE Joint Genome Institute (JGI-PGF)"/>
            <person name="Lucas S."/>
            <person name="Copeland A."/>
            <person name="Lapidus A."/>
            <person name="Goodwin L."/>
            <person name="Pitluck S."/>
            <person name="Peters L."/>
            <person name="Munk A.C.C."/>
            <person name="Kyrpides N."/>
            <person name="Mavromatis K."/>
            <person name="Pagani I."/>
            <person name="Ivanova N."/>
            <person name="Ovchinnikova G."/>
            <person name="Zeytun A."/>
            <person name="Detter J.C."/>
            <person name="Han C."/>
            <person name="Land M."/>
            <person name="Hauser L."/>
            <person name="Markowitz V."/>
            <person name="Cheng J.-F."/>
            <person name="Hugenholtz P."/>
            <person name="Woyke T."/>
            <person name="Wu D."/>
            <person name="Tindall B."/>
            <person name="Faehnrich R."/>
            <person name="Brambilla E."/>
            <person name="Klenk H.-P."/>
            <person name="Eisen J.A."/>
        </authorList>
    </citation>
    <scope>NUCLEOTIDE SEQUENCE [LARGE SCALE GENOMIC DNA]</scope>
    <source>
        <strain evidence="3">DSM 14238 / LMG 21431 / ACAM 643 / 9-3</strain>
    </source>
</reference>
<name>I3YXG8_AEQSU</name>